<feature type="binding site" evidence="6">
    <location>
        <position position="346"/>
    </location>
    <ligand>
        <name>substrate</name>
    </ligand>
</feature>
<dbReference type="GO" id="GO:0019265">
    <property type="term" value="P:glycine biosynthetic process, by transamination of glyoxylate"/>
    <property type="evidence" value="ECO:0007669"/>
    <property type="project" value="TreeGrafter"/>
</dbReference>
<dbReference type="InterPro" id="IPR015421">
    <property type="entry name" value="PyrdxlP-dep_Trfase_major"/>
</dbReference>
<keyword evidence="4" id="KW-0808">Transferase</keyword>
<dbReference type="PANTHER" id="PTHR21152:SF40">
    <property type="entry name" value="ALANINE--GLYOXYLATE AMINOTRANSFERASE"/>
    <property type="match status" value="1"/>
</dbReference>
<name>A0A8J3ADP0_9ACTN</name>
<evidence type="ECO:0000259" key="7">
    <source>
        <dbReference type="Pfam" id="PF00266"/>
    </source>
</evidence>
<dbReference type="PIRSF" id="PIRSF000524">
    <property type="entry name" value="SPT"/>
    <property type="match status" value="1"/>
</dbReference>
<evidence type="ECO:0000313" key="8">
    <source>
        <dbReference type="EMBL" id="GGI06216.1"/>
    </source>
</evidence>
<comment type="caution">
    <text evidence="8">The sequence shown here is derived from an EMBL/GenBank/DDBJ whole genome shotgun (WGS) entry which is preliminary data.</text>
</comment>
<dbReference type="PANTHER" id="PTHR21152">
    <property type="entry name" value="AMINOTRANSFERASE CLASS V"/>
    <property type="match status" value="1"/>
</dbReference>
<reference evidence="8" key="2">
    <citation type="submission" date="2020-09" db="EMBL/GenBank/DDBJ databases">
        <authorList>
            <person name="Sun Q."/>
            <person name="Zhou Y."/>
        </authorList>
    </citation>
    <scope>NUCLEOTIDE SEQUENCE</scope>
    <source>
        <strain evidence="8">CGMCC 1.14988</strain>
    </source>
</reference>
<dbReference type="AlphaFoldDB" id="A0A8J3ADP0"/>
<dbReference type="InterPro" id="IPR015424">
    <property type="entry name" value="PyrdxlP-dep_Trfase"/>
</dbReference>
<organism evidence="8 9">
    <name type="scientific">Egicoccus halophilus</name>
    <dbReference type="NCBI Taxonomy" id="1670830"/>
    <lineage>
        <taxon>Bacteria</taxon>
        <taxon>Bacillati</taxon>
        <taxon>Actinomycetota</taxon>
        <taxon>Nitriliruptoria</taxon>
        <taxon>Egicoccales</taxon>
        <taxon>Egicoccaceae</taxon>
        <taxon>Egicoccus</taxon>
    </lineage>
</organism>
<dbReference type="Gene3D" id="3.40.640.10">
    <property type="entry name" value="Type I PLP-dependent aspartate aminotransferase-like (Major domain)"/>
    <property type="match status" value="1"/>
</dbReference>
<feature type="domain" description="Aminotransferase class V" evidence="7">
    <location>
        <begin position="35"/>
        <end position="337"/>
    </location>
</feature>
<comment type="similarity">
    <text evidence="2">Belongs to the class-V pyridoxal-phosphate-dependent aminotransferase family.</text>
</comment>
<dbReference type="InterPro" id="IPR024169">
    <property type="entry name" value="SP_NH2Trfase/AEP_transaminase"/>
</dbReference>
<dbReference type="GO" id="GO:0008453">
    <property type="term" value="F:alanine-glyoxylate transaminase activity"/>
    <property type="evidence" value="ECO:0007669"/>
    <property type="project" value="TreeGrafter"/>
</dbReference>
<dbReference type="Pfam" id="PF00266">
    <property type="entry name" value="Aminotran_5"/>
    <property type="match status" value="1"/>
</dbReference>
<sequence>MPPFPAATAPERLLLGAGPSPVDPRVLAAQAQPTVGHRDPFAFAVAEQVADMLRTVFRTRNTATLAVAGTGTAGMETAMLNLVEPGDTVIVGVNGSYGARVADLARRAGAEVVELEEPWGRAVPAERIESALRAHPETRVVALVHAETSTGVHQPLAEVGALLAGTEALFVVDVVTSLGGVPLEVDAWGIDAAYACTQGCLSVPPGLAPVTFSERAVDRLRQRATSVRSSYLDLTGALAWWGPEHDDHHAVPVNALLGLHEGLRIVLEEGLETRWARHAEVGELFQDHVQDRDAVLLADAGHRLPQLTTLAWPAAVDAATLRRRLLDEHGIEVAGGTGGFAERGWRVGLMGQAARHEVVDRLLDAVDELLEG</sequence>
<evidence type="ECO:0000256" key="4">
    <source>
        <dbReference type="ARBA" id="ARBA00022679"/>
    </source>
</evidence>
<evidence type="ECO:0000256" key="5">
    <source>
        <dbReference type="ARBA" id="ARBA00022898"/>
    </source>
</evidence>
<comment type="cofactor">
    <cofactor evidence="1">
        <name>pyridoxal 5'-phosphate</name>
        <dbReference type="ChEBI" id="CHEBI:597326"/>
    </cofactor>
</comment>
<evidence type="ECO:0000313" key="9">
    <source>
        <dbReference type="Proteomes" id="UP000650511"/>
    </source>
</evidence>
<dbReference type="Proteomes" id="UP000650511">
    <property type="component" value="Unassembled WGS sequence"/>
</dbReference>
<dbReference type="InterPro" id="IPR015422">
    <property type="entry name" value="PyrdxlP-dep_Trfase_small"/>
</dbReference>
<reference evidence="8" key="1">
    <citation type="journal article" date="2014" name="Int. J. Syst. Evol. Microbiol.">
        <title>Complete genome sequence of Corynebacterium casei LMG S-19264T (=DSM 44701T), isolated from a smear-ripened cheese.</title>
        <authorList>
            <consortium name="US DOE Joint Genome Institute (JGI-PGF)"/>
            <person name="Walter F."/>
            <person name="Albersmeier A."/>
            <person name="Kalinowski J."/>
            <person name="Ruckert C."/>
        </authorList>
    </citation>
    <scope>NUCLEOTIDE SEQUENCE</scope>
    <source>
        <strain evidence="8">CGMCC 1.14988</strain>
    </source>
</reference>
<dbReference type="EMBL" id="BMHA01000006">
    <property type="protein sequence ID" value="GGI06216.1"/>
    <property type="molecule type" value="Genomic_DNA"/>
</dbReference>
<dbReference type="RefSeq" id="WP_130650628.1">
    <property type="nucleotide sequence ID" value="NZ_BMHA01000006.1"/>
</dbReference>
<evidence type="ECO:0000256" key="1">
    <source>
        <dbReference type="ARBA" id="ARBA00001933"/>
    </source>
</evidence>
<dbReference type="Gene3D" id="3.90.1150.10">
    <property type="entry name" value="Aspartate Aminotransferase, domain 1"/>
    <property type="match status" value="1"/>
</dbReference>
<keyword evidence="5" id="KW-0663">Pyridoxal phosphate</keyword>
<protein>
    <submittedName>
        <fullName evidence="8">Alanine--glyoxylate aminotransferase</fullName>
    </submittedName>
</protein>
<dbReference type="SUPFAM" id="SSF53383">
    <property type="entry name" value="PLP-dependent transferases"/>
    <property type="match status" value="1"/>
</dbReference>
<evidence type="ECO:0000256" key="3">
    <source>
        <dbReference type="ARBA" id="ARBA00022576"/>
    </source>
</evidence>
<proteinExistence type="inferred from homology"/>
<keyword evidence="9" id="KW-1185">Reference proteome</keyword>
<dbReference type="FunFam" id="3.40.640.10:FF:000027">
    <property type="entry name" value="Serine--pyruvate aminotransferase, mitochondrial"/>
    <property type="match status" value="1"/>
</dbReference>
<dbReference type="InterPro" id="IPR000192">
    <property type="entry name" value="Aminotrans_V_dom"/>
</dbReference>
<dbReference type="OrthoDB" id="9766472at2"/>
<gene>
    <name evidence="8" type="ORF">GCM10011354_17980</name>
</gene>
<keyword evidence="3 8" id="KW-0032">Aminotransferase</keyword>
<evidence type="ECO:0000256" key="2">
    <source>
        <dbReference type="ARBA" id="ARBA00009236"/>
    </source>
</evidence>
<evidence type="ECO:0000256" key="6">
    <source>
        <dbReference type="PIRSR" id="PIRSR000524-1"/>
    </source>
</evidence>
<accession>A0A8J3ADP0</accession>
<dbReference type="GO" id="GO:0004760">
    <property type="term" value="F:L-serine-pyruvate transaminase activity"/>
    <property type="evidence" value="ECO:0007669"/>
    <property type="project" value="TreeGrafter"/>
</dbReference>